<reference evidence="3" key="2">
    <citation type="submission" date="2015-04" db="EMBL/GenBank/DDBJ databases">
        <title>Draft Genome Sequences of Eight Spore-Forming Food Isolates of Bacillus cereus Genome sequencing.</title>
        <authorList>
            <person name="Krawcyk A.O."/>
            <person name="de Jong A."/>
            <person name="Eijlander R.T."/>
            <person name="Berendsen E.M."/>
            <person name="Holsappel S."/>
            <person name="Wells-Bennik M."/>
            <person name="Kuipers O.P."/>
        </authorList>
    </citation>
    <scope>NUCLEOTIDE SEQUENCE [LARGE SCALE GENOMIC DNA]</scope>
    <source>
        <strain evidence="3">B4147</strain>
    </source>
</reference>
<reference evidence="2 3" key="1">
    <citation type="journal article" date="2015" name="Genome Announc.">
        <title>Next-Generation Whole-Genome Sequencing of Eight Strains of Bacillus cereus, Isolated from Food.</title>
        <authorList>
            <person name="Krawczyk A.O."/>
            <person name="de Jong A."/>
            <person name="Eijlander R.T."/>
            <person name="Berendsen E.M."/>
            <person name="Holsappel S."/>
            <person name="Wells-Bennik M.H."/>
            <person name="Kuipers O.P."/>
        </authorList>
    </citation>
    <scope>NUCLEOTIDE SEQUENCE [LARGE SCALE GENOMIC DNA]</scope>
    <source>
        <strain evidence="2 3">B4147</strain>
    </source>
</reference>
<gene>
    <name evidence="2" type="ORF">B4147_5845</name>
</gene>
<dbReference type="RefSeq" id="WP_046958392.1">
    <property type="nucleotide sequence ID" value="NZ_JBCNBH010000051.1"/>
</dbReference>
<evidence type="ECO:0000256" key="1">
    <source>
        <dbReference type="SAM" id="SignalP"/>
    </source>
</evidence>
<protein>
    <recommendedName>
        <fullName evidence="4">Lipoprotein</fullName>
    </recommendedName>
</protein>
<name>A0A0G8CAZ0_9BACI</name>
<accession>A0A2A8N9Q6</accession>
<accession>A0A0G8CAZ0</accession>
<dbReference type="AlphaFoldDB" id="A0A0G8CAZ0"/>
<dbReference type="EMBL" id="LCYN01000012">
    <property type="protein sequence ID" value="KKZ96970.1"/>
    <property type="molecule type" value="Genomic_DNA"/>
</dbReference>
<dbReference type="Proteomes" id="UP000035350">
    <property type="component" value="Unassembled WGS sequence"/>
</dbReference>
<feature type="signal peptide" evidence="1">
    <location>
        <begin position="1"/>
        <end position="23"/>
    </location>
</feature>
<evidence type="ECO:0008006" key="4">
    <source>
        <dbReference type="Google" id="ProtNLM"/>
    </source>
</evidence>
<proteinExistence type="predicted"/>
<dbReference type="PATRIC" id="fig|1396.433.peg.1324"/>
<comment type="caution">
    <text evidence="2">The sequence shown here is derived from an EMBL/GenBank/DDBJ whole genome shotgun (WGS) entry which is preliminary data.</text>
</comment>
<evidence type="ECO:0000313" key="3">
    <source>
        <dbReference type="Proteomes" id="UP000035350"/>
    </source>
</evidence>
<evidence type="ECO:0000313" key="2">
    <source>
        <dbReference type="EMBL" id="KKZ96970.1"/>
    </source>
</evidence>
<keyword evidence="1" id="KW-0732">Signal</keyword>
<feature type="chain" id="PRO_5039142680" description="Lipoprotein" evidence="1">
    <location>
        <begin position="24"/>
        <end position="160"/>
    </location>
</feature>
<organism evidence="2 3">
    <name type="scientific">Bacillus wiedmannii</name>
    <dbReference type="NCBI Taxonomy" id="1890302"/>
    <lineage>
        <taxon>Bacteria</taxon>
        <taxon>Bacillati</taxon>
        <taxon>Bacillota</taxon>
        <taxon>Bacilli</taxon>
        <taxon>Bacillales</taxon>
        <taxon>Bacillaceae</taxon>
        <taxon>Bacillus</taxon>
        <taxon>Bacillus cereus group</taxon>
    </lineage>
</organism>
<sequence>MVKTKLKKLMLSSLCAGALILSAACGNNETNVGEEKDKQGHTPREIMLDFVKADLQRDHKTILKLVVDGEKDTILDKNQGPKNNLSYKDYKVKEYVVDKDTIMYNFISKKPPKNIDKEIKWIRVVRTDKGFKVRSYASPYRNEIDEVANTKPTNEFSSED</sequence>
<dbReference type="PROSITE" id="PS51257">
    <property type="entry name" value="PROKAR_LIPOPROTEIN"/>
    <property type="match status" value="1"/>
</dbReference>